<organism evidence="2 3">
    <name type="scientific">Ficus carica</name>
    <name type="common">Common fig</name>
    <dbReference type="NCBI Taxonomy" id="3494"/>
    <lineage>
        <taxon>Eukaryota</taxon>
        <taxon>Viridiplantae</taxon>
        <taxon>Streptophyta</taxon>
        <taxon>Embryophyta</taxon>
        <taxon>Tracheophyta</taxon>
        <taxon>Spermatophyta</taxon>
        <taxon>Magnoliopsida</taxon>
        <taxon>eudicotyledons</taxon>
        <taxon>Gunneridae</taxon>
        <taxon>Pentapetalae</taxon>
        <taxon>rosids</taxon>
        <taxon>fabids</taxon>
        <taxon>Rosales</taxon>
        <taxon>Moraceae</taxon>
        <taxon>Ficeae</taxon>
        <taxon>Ficus</taxon>
    </lineage>
</organism>
<evidence type="ECO:0000256" key="1">
    <source>
        <dbReference type="SAM" id="MobiDB-lite"/>
    </source>
</evidence>
<protein>
    <submittedName>
        <fullName evidence="2">Uncharacterized protein</fullName>
    </submittedName>
</protein>
<keyword evidence="3" id="KW-1185">Reference proteome</keyword>
<comment type="caution">
    <text evidence="2">The sequence shown here is derived from an EMBL/GenBank/DDBJ whole genome shotgun (WGS) entry which is preliminary data.</text>
</comment>
<feature type="compositionally biased region" description="Polar residues" evidence="1">
    <location>
        <begin position="85"/>
        <end position="104"/>
    </location>
</feature>
<dbReference type="AlphaFoldDB" id="A0AA88DFL6"/>
<evidence type="ECO:0000313" key="3">
    <source>
        <dbReference type="Proteomes" id="UP001187192"/>
    </source>
</evidence>
<reference evidence="2" key="1">
    <citation type="submission" date="2023-07" db="EMBL/GenBank/DDBJ databases">
        <title>draft genome sequence of fig (Ficus carica).</title>
        <authorList>
            <person name="Takahashi T."/>
            <person name="Nishimura K."/>
        </authorList>
    </citation>
    <scope>NUCLEOTIDE SEQUENCE</scope>
</reference>
<name>A0AA88DFL6_FICCA</name>
<feature type="compositionally biased region" description="Basic and acidic residues" evidence="1">
    <location>
        <begin position="158"/>
        <end position="168"/>
    </location>
</feature>
<dbReference type="EMBL" id="BTGU01000046">
    <property type="protein sequence ID" value="GMN53412.1"/>
    <property type="molecule type" value="Genomic_DNA"/>
</dbReference>
<proteinExistence type="predicted"/>
<gene>
    <name evidence="2" type="ORF">TIFTF001_022547</name>
</gene>
<feature type="region of interest" description="Disordered" evidence="1">
    <location>
        <begin position="78"/>
        <end position="168"/>
    </location>
</feature>
<dbReference type="Proteomes" id="UP001187192">
    <property type="component" value="Unassembled WGS sequence"/>
</dbReference>
<feature type="compositionally biased region" description="Basic and acidic residues" evidence="1">
    <location>
        <begin position="122"/>
        <end position="139"/>
    </location>
</feature>
<accession>A0AA88DFL6</accession>
<sequence>MDVPLPDKFKMSQMALYEGETYPDDQIEIDIGHMVLHREYPKSNMPSLQNNFSQIGEEVIQEIEAKLYCQGYINADETSRPAHNKASQARNVANDAYQSNGGQNNKRRVIRTIYGGSNYLHGDSRQSQKNYAREAKEITPEDFPDVNHATVKTPSGEKPVRELVADDA</sequence>
<evidence type="ECO:0000313" key="2">
    <source>
        <dbReference type="EMBL" id="GMN53412.1"/>
    </source>
</evidence>